<feature type="region of interest" description="Disordered" evidence="1">
    <location>
        <begin position="21"/>
        <end position="58"/>
    </location>
</feature>
<dbReference type="RefSeq" id="WP_231445903.1">
    <property type="nucleotide sequence ID" value="NZ_JAJOMB010000014.1"/>
</dbReference>
<evidence type="ECO:0000313" key="2">
    <source>
        <dbReference type="EMBL" id="MCD5313915.1"/>
    </source>
</evidence>
<comment type="caution">
    <text evidence="2">The sequence shown here is derived from an EMBL/GenBank/DDBJ whole genome shotgun (WGS) entry which is preliminary data.</text>
</comment>
<organism evidence="2 3">
    <name type="scientific">Kineosporia babensis</name>
    <dbReference type="NCBI Taxonomy" id="499548"/>
    <lineage>
        <taxon>Bacteria</taxon>
        <taxon>Bacillati</taxon>
        <taxon>Actinomycetota</taxon>
        <taxon>Actinomycetes</taxon>
        <taxon>Kineosporiales</taxon>
        <taxon>Kineosporiaceae</taxon>
        <taxon>Kineosporia</taxon>
    </lineage>
</organism>
<protein>
    <submittedName>
        <fullName evidence="2">Uncharacterized protein</fullName>
    </submittedName>
</protein>
<proteinExistence type="predicted"/>
<dbReference type="AlphaFoldDB" id="A0A9X1SWE4"/>
<dbReference type="Proteomes" id="UP001138997">
    <property type="component" value="Unassembled WGS sequence"/>
</dbReference>
<evidence type="ECO:0000313" key="3">
    <source>
        <dbReference type="Proteomes" id="UP001138997"/>
    </source>
</evidence>
<feature type="compositionally biased region" description="Polar residues" evidence="1">
    <location>
        <begin position="48"/>
        <end position="58"/>
    </location>
</feature>
<reference evidence="2" key="1">
    <citation type="submission" date="2021-11" db="EMBL/GenBank/DDBJ databases">
        <title>Streptomyces corallinus and Kineosporia corallina sp. nov., two new coral-derived marine actinobacteria.</title>
        <authorList>
            <person name="Buangrab K."/>
            <person name="Sutthacheep M."/>
            <person name="Yeemin T."/>
            <person name="Harunari E."/>
            <person name="Igarashi Y."/>
            <person name="Sripreechasak P."/>
            <person name="Kanchanasin P."/>
            <person name="Tanasupawat S."/>
            <person name="Phongsopitanun W."/>
        </authorList>
    </citation>
    <scope>NUCLEOTIDE SEQUENCE</scope>
    <source>
        <strain evidence="2">JCM 31032</strain>
    </source>
</reference>
<dbReference type="EMBL" id="JAJOMB010000014">
    <property type="protein sequence ID" value="MCD5313915.1"/>
    <property type="molecule type" value="Genomic_DNA"/>
</dbReference>
<keyword evidence="3" id="KW-1185">Reference proteome</keyword>
<name>A0A9X1SWE4_9ACTN</name>
<sequence>MCPQRTHLQIETAAGPLGLQHLTGGGLGAEGQQPDGGFWPSLARVPLPSSTQPASSGN</sequence>
<gene>
    <name evidence="2" type="ORF">LR394_23685</name>
</gene>
<accession>A0A9X1SWE4</accession>
<evidence type="ECO:0000256" key="1">
    <source>
        <dbReference type="SAM" id="MobiDB-lite"/>
    </source>
</evidence>